<dbReference type="InterPro" id="IPR021858">
    <property type="entry name" value="Fun_TF"/>
</dbReference>
<keyword evidence="4" id="KW-1185">Reference proteome</keyword>
<comment type="subcellular location">
    <subcellularLocation>
        <location evidence="1">Nucleus</location>
    </subcellularLocation>
</comment>
<evidence type="ECO:0000256" key="2">
    <source>
        <dbReference type="ARBA" id="ARBA00023242"/>
    </source>
</evidence>
<dbReference type="PANTHER" id="PTHR37534:SF46">
    <property type="entry name" value="ZN(II)2CYS6 TRANSCRIPTION FACTOR (EUROFUNG)"/>
    <property type="match status" value="1"/>
</dbReference>
<dbReference type="Pfam" id="PF11951">
    <property type="entry name" value="Fungal_trans_2"/>
    <property type="match status" value="1"/>
</dbReference>
<gene>
    <name evidence="3" type="ORF">N7498_010387</name>
</gene>
<organism evidence="3 4">
    <name type="scientific">Penicillium cinerascens</name>
    <dbReference type="NCBI Taxonomy" id="70096"/>
    <lineage>
        <taxon>Eukaryota</taxon>
        <taxon>Fungi</taxon>
        <taxon>Dikarya</taxon>
        <taxon>Ascomycota</taxon>
        <taxon>Pezizomycotina</taxon>
        <taxon>Eurotiomycetes</taxon>
        <taxon>Eurotiomycetidae</taxon>
        <taxon>Eurotiales</taxon>
        <taxon>Aspergillaceae</taxon>
        <taxon>Penicillium</taxon>
    </lineage>
</organism>
<accession>A0A9W9J7M6</accession>
<dbReference type="GO" id="GO:0005634">
    <property type="term" value="C:nucleus"/>
    <property type="evidence" value="ECO:0007669"/>
    <property type="project" value="UniProtKB-SubCell"/>
</dbReference>
<protein>
    <submittedName>
        <fullName evidence="3">Fungal-specific transcription factor domain-containing protein</fullName>
    </submittedName>
</protein>
<proteinExistence type="predicted"/>
<name>A0A9W9J7M6_9EURO</name>
<dbReference type="PANTHER" id="PTHR37534">
    <property type="entry name" value="TRANSCRIPTIONAL ACTIVATOR PROTEIN UGA3"/>
    <property type="match status" value="1"/>
</dbReference>
<evidence type="ECO:0000256" key="1">
    <source>
        <dbReference type="ARBA" id="ARBA00004123"/>
    </source>
</evidence>
<dbReference type="RefSeq" id="XP_058304342.1">
    <property type="nucleotide sequence ID" value="XM_058457443.1"/>
</dbReference>
<dbReference type="OrthoDB" id="3477330at2759"/>
<reference evidence="3" key="1">
    <citation type="submission" date="2022-12" db="EMBL/GenBank/DDBJ databases">
        <authorList>
            <person name="Petersen C."/>
        </authorList>
    </citation>
    <scope>NUCLEOTIDE SEQUENCE</scope>
    <source>
        <strain evidence="3">IBT 15544</strain>
    </source>
</reference>
<dbReference type="Proteomes" id="UP001150904">
    <property type="component" value="Unassembled WGS sequence"/>
</dbReference>
<dbReference type="AlphaFoldDB" id="A0A9W9J7M6"/>
<evidence type="ECO:0000313" key="3">
    <source>
        <dbReference type="EMBL" id="KAJ5191402.1"/>
    </source>
</evidence>
<dbReference type="EMBL" id="JAPQKR010000016">
    <property type="protein sequence ID" value="KAJ5191402.1"/>
    <property type="molecule type" value="Genomic_DNA"/>
</dbReference>
<evidence type="ECO:0000313" key="4">
    <source>
        <dbReference type="Proteomes" id="UP001150904"/>
    </source>
</evidence>
<dbReference type="GeneID" id="83184744"/>
<sequence>MLELRKSRQHWQMMSLQTSRLTEMSSFMMLIAKTTSCHPATFPHNHHSYEAPHRPLSQTRCYEFTYGVTAEIAYAINKTLELCKEISFYDKLTPQRAIPEGILEACESLGNQLLSWSLNDELSKAIFPNDETMQVVFSHHAHAWHLSALIYYLQHIQGASRSDIAEHVANAASYLHIVEDIKSGLPDNQMAPITWPAFIASCSALDRETWVLWWTRIQRYGIGTMKRQFDVVKEIWSALDAEPDANWLEIIRRRKIEVLAL</sequence>
<keyword evidence="2" id="KW-0539">Nucleus</keyword>
<comment type="caution">
    <text evidence="3">The sequence shown here is derived from an EMBL/GenBank/DDBJ whole genome shotgun (WGS) entry which is preliminary data.</text>
</comment>
<reference evidence="3" key="2">
    <citation type="journal article" date="2023" name="IMA Fungus">
        <title>Comparative genomic study of the Penicillium genus elucidates a diverse pangenome and 15 lateral gene transfer events.</title>
        <authorList>
            <person name="Petersen C."/>
            <person name="Sorensen T."/>
            <person name="Nielsen M.R."/>
            <person name="Sondergaard T.E."/>
            <person name="Sorensen J.L."/>
            <person name="Fitzpatrick D.A."/>
            <person name="Frisvad J.C."/>
            <person name="Nielsen K.L."/>
        </authorList>
    </citation>
    <scope>NUCLEOTIDE SEQUENCE</scope>
    <source>
        <strain evidence="3">IBT 15544</strain>
    </source>
</reference>